<keyword evidence="5 7" id="KW-1133">Transmembrane helix</keyword>
<dbReference type="AlphaFoldDB" id="A0A1Y2T4I5"/>
<evidence type="ECO:0000256" key="4">
    <source>
        <dbReference type="ARBA" id="ARBA00022692"/>
    </source>
</evidence>
<evidence type="ECO:0000256" key="2">
    <source>
        <dbReference type="ARBA" id="ARBA00022475"/>
    </source>
</evidence>
<keyword evidence="3" id="KW-0997">Cell inner membrane</keyword>
<evidence type="ECO:0000256" key="7">
    <source>
        <dbReference type="SAM" id="Phobius"/>
    </source>
</evidence>
<comment type="subcellular location">
    <subcellularLocation>
        <location evidence="1">Membrane</location>
        <topology evidence="1">Multi-pass membrane protein</topology>
    </subcellularLocation>
</comment>
<reference evidence="10" key="1">
    <citation type="submission" date="2016-04" db="EMBL/GenBank/DDBJ databases">
        <authorList>
            <person name="Antunes L.P."/>
            <person name="Martins L.F."/>
            <person name="Pereira R.V."/>
            <person name="Thomas A.M."/>
            <person name="Barbosa D."/>
            <person name="Nascimento L."/>
            <person name="Silva G.M."/>
            <person name="Condomitti G.W."/>
            <person name="Digiampietri L.A."/>
            <person name="Lombardi K.C."/>
            <person name="Ramos P.L."/>
            <person name="Quaggio R.B."/>
            <person name="Oliveira J.C."/>
            <person name="Pascon R.C."/>
            <person name="Cruz J.B."/>
            <person name="Silva A.M."/>
            <person name="Setubal J.C."/>
        </authorList>
    </citation>
    <scope>NUCLEOTIDE SEQUENCE [LARGE SCALE GENOMIC DNA]</scope>
</reference>
<dbReference type="InterPro" id="IPR022764">
    <property type="entry name" value="Peptidase_S54_rhomboid_dom"/>
</dbReference>
<dbReference type="Pfam" id="PF01694">
    <property type="entry name" value="Rhomboid"/>
    <property type="match status" value="1"/>
</dbReference>
<keyword evidence="6 7" id="KW-0472">Membrane</keyword>
<dbReference type="PANTHER" id="PTHR43066">
    <property type="entry name" value="RHOMBOID-RELATED PROTEIN"/>
    <property type="match status" value="1"/>
</dbReference>
<accession>A0A1Y2T4I5</accession>
<evidence type="ECO:0000259" key="8">
    <source>
        <dbReference type="Pfam" id="PF01694"/>
    </source>
</evidence>
<feature type="non-terminal residue" evidence="9">
    <location>
        <position position="165"/>
    </location>
</feature>
<evidence type="ECO:0000256" key="6">
    <source>
        <dbReference type="ARBA" id="ARBA00023136"/>
    </source>
</evidence>
<evidence type="ECO:0000256" key="5">
    <source>
        <dbReference type="ARBA" id="ARBA00022989"/>
    </source>
</evidence>
<dbReference type="GO" id="GO:0004252">
    <property type="term" value="F:serine-type endopeptidase activity"/>
    <property type="evidence" value="ECO:0007669"/>
    <property type="project" value="InterPro"/>
</dbReference>
<comment type="caution">
    <text evidence="9">The sequence shown here is derived from an EMBL/GenBank/DDBJ whole genome shotgun (WGS) entry which is preliminary data.</text>
</comment>
<feature type="transmembrane region" description="Helical" evidence="7">
    <location>
        <begin position="106"/>
        <end position="124"/>
    </location>
</feature>
<keyword evidence="4 7" id="KW-0812">Transmembrane</keyword>
<evidence type="ECO:0000256" key="1">
    <source>
        <dbReference type="ARBA" id="ARBA00004141"/>
    </source>
</evidence>
<feature type="domain" description="Peptidase S54 rhomboid" evidence="8">
    <location>
        <begin position="67"/>
        <end position="163"/>
    </location>
</feature>
<dbReference type="GO" id="GO:0016020">
    <property type="term" value="C:membrane"/>
    <property type="evidence" value="ECO:0007669"/>
    <property type="project" value="UniProtKB-SubCell"/>
</dbReference>
<sequence>MVLPLRDSPAVRRRPWVNWALIALNLFIFLVEMASPATGQWLIGTCALRPAALLSPEAWAATGGWPLVTLFTSAFLHGSWGHVLGNMLYLWIFGDNLEERLGHGRYLLFYGICIGLANLAHAVANPTSPIPTIGASGAVAGVLGGYILCFPRARVLALVPIGAFV</sequence>
<protein>
    <recommendedName>
        <fullName evidence="8">Peptidase S54 rhomboid domain-containing protein</fullName>
    </recommendedName>
</protein>
<feature type="transmembrane region" description="Helical" evidence="7">
    <location>
        <begin position="63"/>
        <end position="94"/>
    </location>
</feature>
<dbReference type="InterPro" id="IPR035952">
    <property type="entry name" value="Rhomboid-like_sf"/>
</dbReference>
<evidence type="ECO:0000256" key="3">
    <source>
        <dbReference type="ARBA" id="ARBA00022519"/>
    </source>
</evidence>
<proteinExistence type="predicted"/>
<organism evidence="9 10">
    <name type="scientific">Symbiobacterium thermophilum</name>
    <dbReference type="NCBI Taxonomy" id="2734"/>
    <lineage>
        <taxon>Bacteria</taxon>
        <taxon>Bacillati</taxon>
        <taxon>Bacillota</taxon>
        <taxon>Clostridia</taxon>
        <taxon>Eubacteriales</taxon>
        <taxon>Symbiobacteriaceae</taxon>
        <taxon>Symbiobacterium</taxon>
    </lineage>
</organism>
<dbReference type="SUPFAM" id="SSF144091">
    <property type="entry name" value="Rhomboid-like"/>
    <property type="match status" value="1"/>
</dbReference>
<dbReference type="EMBL" id="LWLV01002566">
    <property type="protein sequence ID" value="OTA40153.1"/>
    <property type="molecule type" value="Genomic_DNA"/>
</dbReference>
<dbReference type="Gene3D" id="1.20.1540.10">
    <property type="entry name" value="Rhomboid-like"/>
    <property type="match status" value="1"/>
</dbReference>
<dbReference type="PANTHER" id="PTHR43066:SF26">
    <property type="entry name" value="RHOMBOID PROTEASE GLPG"/>
    <property type="match status" value="1"/>
</dbReference>
<dbReference type="Proteomes" id="UP000194267">
    <property type="component" value="Unassembled WGS sequence"/>
</dbReference>
<evidence type="ECO:0000313" key="9">
    <source>
        <dbReference type="EMBL" id="OTA40153.1"/>
    </source>
</evidence>
<name>A0A1Y2T4I5_SYMTR</name>
<gene>
    <name evidence="9" type="ORF">A6D92_22535</name>
</gene>
<keyword evidence="2" id="KW-1003">Cell membrane</keyword>
<feature type="transmembrane region" description="Helical" evidence="7">
    <location>
        <begin position="130"/>
        <end position="149"/>
    </location>
</feature>
<evidence type="ECO:0000313" key="10">
    <source>
        <dbReference type="Proteomes" id="UP000194267"/>
    </source>
</evidence>